<evidence type="ECO:0000256" key="1">
    <source>
        <dbReference type="ARBA" id="ARBA00006768"/>
    </source>
</evidence>
<dbReference type="PIRSF" id="PIRSF036289">
    <property type="entry name" value="Glycosyl_hydrolase_malt_phosph"/>
    <property type="match status" value="1"/>
</dbReference>
<dbReference type="SUPFAM" id="SSF48208">
    <property type="entry name" value="Six-hairpin glycosidases"/>
    <property type="match status" value="1"/>
</dbReference>
<dbReference type="Pfam" id="PF03633">
    <property type="entry name" value="Glyco_hydro_65C"/>
    <property type="match status" value="1"/>
</dbReference>
<name>A0A521D688_SACCC</name>
<feature type="binding site" evidence="3">
    <location>
        <begin position="601"/>
        <end position="602"/>
    </location>
    <ligand>
        <name>substrate</name>
    </ligand>
</feature>
<feature type="binding site" evidence="3">
    <location>
        <begin position="357"/>
        <end position="358"/>
    </location>
    <ligand>
        <name>substrate</name>
    </ligand>
</feature>
<dbReference type="Gene3D" id="1.50.10.10">
    <property type="match status" value="1"/>
</dbReference>
<feature type="domain" description="Glycoside hydrolase family 65 C-terminal" evidence="5">
    <location>
        <begin position="699"/>
        <end position="759"/>
    </location>
</feature>
<dbReference type="InterPro" id="IPR005194">
    <property type="entry name" value="Glyco_hydro_65_C"/>
</dbReference>
<evidence type="ECO:0000256" key="3">
    <source>
        <dbReference type="PIRSR" id="PIRSR036289-51"/>
    </source>
</evidence>
<dbReference type="GO" id="GO:0030246">
    <property type="term" value="F:carbohydrate binding"/>
    <property type="evidence" value="ECO:0007669"/>
    <property type="project" value="InterPro"/>
</dbReference>
<dbReference type="Gene3D" id="2.60.420.10">
    <property type="entry name" value="Maltose phosphorylase, domain 3"/>
    <property type="match status" value="1"/>
</dbReference>
<dbReference type="PANTHER" id="PTHR11051:SF14">
    <property type="entry name" value="MALTOSE PHOSPHORYLASE"/>
    <property type="match status" value="1"/>
</dbReference>
<dbReference type="InterPro" id="IPR005195">
    <property type="entry name" value="Glyco_hydro_65_M"/>
</dbReference>
<sequence>MKKYLRPDEWCVIEEGFDPANHRASESIFSIGNGKMGQRANFEEKYSGSSLQGSYVAGVYYPDKTRVGWWKNGYPEYFAKVLNSPNWIGINVHVDGTELDLNYCDVENFVRTLNMKEGYLQREFDATLDGNKKIHVKAQRFVSMADTENGAIRYEVTPVNFSGKISFTPYIDGDIENEDSNYDEKFWNILDVDASEGAAYLESQTKKSDFRCGFAMRYQATVNGKAVTTKPELIQSAKWVGNRIELEVKEGEKACLEKFVGVTSSLNYATDVLRSNAVELATCAYKKGFDQLFADHKQKWEDKWVHSDIKIKGDVEAQQGIRFNIFHLNQTYTGEDERLNVGPKGFTGEKYGGTTYWDTEAYCIPFFLMTSPSQVTRQLLIYRYKHLQKAIENAAKLGFTDGAALYPMVTANGEECHNEWEITFMEVHRNGAMAYAIHNYIRHTGDYKYLEEYGLEVLVAISRFWSQRITFSEAKNQFVMLGVTGPNEYENNINNNWYTNKIAVWCMKYTMEALNYVKDSHPARYKELVAKMNFNSGEETQRWKDIMGNMHFPYNQELDVIMQQDGFMDKEQLMADDLDPAQRPINQYWSWDRILRSNFIKQADTLQGIYAFEEEFTNEEIERNFNFYEPRTVHESSLSPCVHSILATKIGRIEKAYEMYLRTSRLDLDDYNAEVHEGLHITSMAGTWMSIVEGFGGKRAYDQKLYLSPVIPEQWQEYAFRITFKGNDLEVRVTAKEVEIISHAKETIELYLYDELVSVEANESKTVWR</sequence>
<evidence type="ECO:0000259" key="4">
    <source>
        <dbReference type="Pfam" id="PF03632"/>
    </source>
</evidence>
<feature type="domain" description="Glycoside hydrolase family 65 N-terminal" evidence="6">
    <location>
        <begin position="13"/>
        <end position="265"/>
    </location>
</feature>
<keyword evidence="8" id="KW-1185">Reference proteome</keyword>
<dbReference type="Proteomes" id="UP000319040">
    <property type="component" value="Unassembled WGS sequence"/>
</dbReference>
<feature type="domain" description="Glycoside hydrolase family 65 central catalytic" evidence="4">
    <location>
        <begin position="322"/>
        <end position="689"/>
    </location>
</feature>
<evidence type="ECO:0000259" key="6">
    <source>
        <dbReference type="Pfam" id="PF03636"/>
    </source>
</evidence>
<dbReference type="PANTHER" id="PTHR11051">
    <property type="entry name" value="GLYCOSYL HYDROLASE-RELATED"/>
    <property type="match status" value="1"/>
</dbReference>
<dbReference type="RefSeq" id="WP_142533429.1">
    <property type="nucleotide sequence ID" value="NZ_FXTB01000004.1"/>
</dbReference>
<dbReference type="GO" id="GO:0005975">
    <property type="term" value="P:carbohydrate metabolic process"/>
    <property type="evidence" value="ECO:0007669"/>
    <property type="project" value="InterPro"/>
</dbReference>
<dbReference type="GO" id="GO:0004553">
    <property type="term" value="F:hydrolase activity, hydrolyzing O-glycosyl compounds"/>
    <property type="evidence" value="ECO:0007669"/>
    <property type="project" value="TreeGrafter"/>
</dbReference>
<dbReference type="InterPro" id="IPR005196">
    <property type="entry name" value="Glyco_hydro_65_N"/>
</dbReference>
<dbReference type="InterPro" id="IPR008928">
    <property type="entry name" value="6-hairpin_glycosidase_sf"/>
</dbReference>
<dbReference type="Pfam" id="PF03632">
    <property type="entry name" value="Glyco_hydro_65m"/>
    <property type="match status" value="1"/>
</dbReference>
<dbReference type="NCBIfam" id="NF010380">
    <property type="entry name" value="PRK13807.1"/>
    <property type="match status" value="1"/>
</dbReference>
<dbReference type="Pfam" id="PF03636">
    <property type="entry name" value="Glyco_hydro_65N"/>
    <property type="match status" value="1"/>
</dbReference>
<dbReference type="Gene3D" id="2.70.98.40">
    <property type="entry name" value="Glycoside hydrolase, family 65, N-terminal domain"/>
    <property type="match status" value="1"/>
</dbReference>
<reference evidence="7 8" key="1">
    <citation type="submission" date="2017-05" db="EMBL/GenBank/DDBJ databases">
        <authorList>
            <person name="Varghese N."/>
            <person name="Submissions S."/>
        </authorList>
    </citation>
    <scope>NUCLEOTIDE SEQUENCE [LARGE SCALE GENOMIC DNA]</scope>
    <source>
        <strain evidence="7 8">DSM 27040</strain>
    </source>
</reference>
<accession>A0A521D688</accession>
<dbReference type="GO" id="GO:0016757">
    <property type="term" value="F:glycosyltransferase activity"/>
    <property type="evidence" value="ECO:0007669"/>
    <property type="project" value="UniProtKB-ARBA"/>
</dbReference>
<evidence type="ECO:0000256" key="2">
    <source>
        <dbReference type="PIRSR" id="PIRSR036289-50"/>
    </source>
</evidence>
<dbReference type="InterPro" id="IPR012341">
    <property type="entry name" value="6hp_glycosidase-like_sf"/>
</dbReference>
<evidence type="ECO:0000259" key="5">
    <source>
        <dbReference type="Pfam" id="PF03633"/>
    </source>
</evidence>
<evidence type="ECO:0000313" key="8">
    <source>
        <dbReference type="Proteomes" id="UP000319040"/>
    </source>
</evidence>
<protein>
    <submittedName>
        <fullName evidence="7">Maltose phosphorylase</fullName>
    </submittedName>
</protein>
<dbReference type="SUPFAM" id="SSF74650">
    <property type="entry name" value="Galactose mutarotase-like"/>
    <property type="match status" value="1"/>
</dbReference>
<comment type="similarity">
    <text evidence="1">Belongs to the glycosyl hydrolase 65 family.</text>
</comment>
<organism evidence="7 8">
    <name type="scientific">Saccharicrinis carchari</name>
    <dbReference type="NCBI Taxonomy" id="1168039"/>
    <lineage>
        <taxon>Bacteria</taxon>
        <taxon>Pseudomonadati</taxon>
        <taxon>Bacteroidota</taxon>
        <taxon>Bacteroidia</taxon>
        <taxon>Marinilabiliales</taxon>
        <taxon>Marinilabiliaceae</taxon>
        <taxon>Saccharicrinis</taxon>
    </lineage>
</organism>
<dbReference type="InterPro" id="IPR037018">
    <property type="entry name" value="GH65_N"/>
</dbReference>
<feature type="active site" description="Proton donor" evidence="2">
    <location>
        <position position="488"/>
    </location>
</feature>
<dbReference type="InterPro" id="IPR017045">
    <property type="entry name" value="Malt_Pase/Glycosyl_Hdrlase"/>
</dbReference>
<dbReference type="InterPro" id="IPR011013">
    <property type="entry name" value="Gal_mutarotase_sf_dom"/>
</dbReference>
<dbReference type="EMBL" id="FXTB01000004">
    <property type="protein sequence ID" value="SMO67204.1"/>
    <property type="molecule type" value="Genomic_DNA"/>
</dbReference>
<dbReference type="AlphaFoldDB" id="A0A521D688"/>
<evidence type="ECO:0000313" key="7">
    <source>
        <dbReference type="EMBL" id="SMO67204.1"/>
    </source>
</evidence>
<dbReference type="OrthoDB" id="9758855at2"/>
<proteinExistence type="inferred from homology"/>
<gene>
    <name evidence="7" type="ORF">SAMN06265379_104295</name>
</gene>